<feature type="transmembrane region" description="Helical" evidence="7">
    <location>
        <begin position="88"/>
        <end position="108"/>
    </location>
</feature>
<evidence type="ECO:0000256" key="7">
    <source>
        <dbReference type="SAM" id="Phobius"/>
    </source>
</evidence>
<evidence type="ECO:0000313" key="9">
    <source>
        <dbReference type="Proteomes" id="UP000285060"/>
    </source>
</evidence>
<accession>A0A418AQH4</accession>
<name>A0A418AQH4_9STRA</name>
<feature type="transmembrane region" description="Helical" evidence="7">
    <location>
        <begin position="56"/>
        <end position="76"/>
    </location>
</feature>
<keyword evidence="5 7" id="KW-1133">Transmembrane helix</keyword>
<dbReference type="InterPro" id="IPR036259">
    <property type="entry name" value="MFS_trans_sf"/>
</dbReference>
<dbReference type="VEuPathDB" id="FungiDB:H310_07461"/>
<dbReference type="Pfam" id="PF01733">
    <property type="entry name" value="Nucleoside_tran"/>
    <property type="match status" value="1"/>
</dbReference>
<comment type="similarity">
    <text evidence="2">Belongs to the SLC29A/ENT transporter (TC 2.A.57) family.</text>
</comment>
<reference evidence="8 9" key="1">
    <citation type="submission" date="2018-08" db="EMBL/GenBank/DDBJ databases">
        <title>Aphanomyces genome sequencing and annotation.</title>
        <authorList>
            <person name="Minardi D."/>
            <person name="Oidtmann B."/>
            <person name="Van Der Giezen M."/>
            <person name="Studholme D.J."/>
        </authorList>
    </citation>
    <scope>NUCLEOTIDE SEQUENCE [LARGE SCALE GENOMIC DNA]</scope>
    <source>
        <strain evidence="8 9">NJM0002</strain>
    </source>
</reference>
<keyword evidence="6 7" id="KW-0472">Membrane</keyword>
<keyword evidence="4 7" id="KW-0812">Transmembrane</keyword>
<dbReference type="SUPFAM" id="SSF103473">
    <property type="entry name" value="MFS general substrate transporter"/>
    <property type="match status" value="1"/>
</dbReference>
<feature type="transmembrane region" description="Helical" evidence="7">
    <location>
        <begin position="254"/>
        <end position="273"/>
    </location>
</feature>
<sequence>MEVLSRDATSTERSKHRTKLNVLFALIGIGYLFPFSALTQPVDYWTMLFPDFNIEFYITCVFLVANFVALGLVVSLGSTDMSSYPRRIVSGFAGQFLVLVFVPTVYYASVTETGPRRTYPAHALEALQFGVGLSGLIGSTYRVLTKLAFPIDAVVASSALYFYTGAVTICVCVAAYFVLMRLTRQGECDATCYRAPPSGLSEPNRWTMLRKSFRQQLLVMLMYFTTLCLWPPLITEMKSFNCPDLQASGWWPQILLTVFSVVDCVGRLLVPWRCCLTKDSIWKPVFLRMLLIPCIVMTVRQVWFTHDAWSVMFVVLLGLSNGYIGTLTIQFVNESVDSSERAIASSFTGFFLISGLMVGSAVGLVYIHFTHA</sequence>
<evidence type="ECO:0000256" key="1">
    <source>
        <dbReference type="ARBA" id="ARBA00004141"/>
    </source>
</evidence>
<dbReference type="GO" id="GO:0005886">
    <property type="term" value="C:plasma membrane"/>
    <property type="evidence" value="ECO:0007669"/>
    <property type="project" value="TreeGrafter"/>
</dbReference>
<gene>
    <name evidence="8" type="ORF">DYB32_006826</name>
</gene>
<evidence type="ECO:0000256" key="2">
    <source>
        <dbReference type="ARBA" id="ARBA00007965"/>
    </source>
</evidence>
<dbReference type="PRINTS" id="PR01130">
    <property type="entry name" value="DERENTRNSPRT"/>
</dbReference>
<evidence type="ECO:0000313" key="8">
    <source>
        <dbReference type="EMBL" id="RHY27378.1"/>
    </source>
</evidence>
<dbReference type="Proteomes" id="UP000285060">
    <property type="component" value="Unassembled WGS sequence"/>
</dbReference>
<dbReference type="GO" id="GO:0005337">
    <property type="term" value="F:nucleoside transmembrane transporter activity"/>
    <property type="evidence" value="ECO:0007669"/>
    <property type="project" value="InterPro"/>
</dbReference>
<keyword evidence="3" id="KW-0813">Transport</keyword>
<feature type="transmembrane region" description="Helical" evidence="7">
    <location>
        <begin position="217"/>
        <end position="234"/>
    </location>
</feature>
<feature type="transmembrane region" description="Helical" evidence="7">
    <location>
        <begin position="344"/>
        <end position="369"/>
    </location>
</feature>
<keyword evidence="9" id="KW-1185">Reference proteome</keyword>
<feature type="transmembrane region" description="Helical" evidence="7">
    <location>
        <begin position="160"/>
        <end position="179"/>
    </location>
</feature>
<dbReference type="AlphaFoldDB" id="A0A418AQH4"/>
<dbReference type="EMBL" id="QUSY01000785">
    <property type="protein sequence ID" value="RHY27378.1"/>
    <property type="molecule type" value="Genomic_DNA"/>
</dbReference>
<dbReference type="PANTHER" id="PTHR10332">
    <property type="entry name" value="EQUILIBRATIVE NUCLEOSIDE TRANSPORTER"/>
    <property type="match status" value="1"/>
</dbReference>
<feature type="transmembrane region" description="Helical" evidence="7">
    <location>
        <begin position="20"/>
        <end position="36"/>
    </location>
</feature>
<organism evidence="8 9">
    <name type="scientific">Aphanomyces invadans</name>
    <dbReference type="NCBI Taxonomy" id="157072"/>
    <lineage>
        <taxon>Eukaryota</taxon>
        <taxon>Sar</taxon>
        <taxon>Stramenopiles</taxon>
        <taxon>Oomycota</taxon>
        <taxon>Saprolegniomycetes</taxon>
        <taxon>Saprolegniales</taxon>
        <taxon>Verrucalvaceae</taxon>
        <taxon>Aphanomyces</taxon>
    </lineage>
</organism>
<dbReference type="InterPro" id="IPR002259">
    <property type="entry name" value="Eqnu_transpt"/>
</dbReference>
<evidence type="ECO:0008006" key="10">
    <source>
        <dbReference type="Google" id="ProtNLM"/>
    </source>
</evidence>
<evidence type="ECO:0000256" key="6">
    <source>
        <dbReference type="ARBA" id="ARBA00023136"/>
    </source>
</evidence>
<feature type="transmembrane region" description="Helical" evidence="7">
    <location>
        <begin position="309"/>
        <end position="332"/>
    </location>
</feature>
<dbReference type="PANTHER" id="PTHR10332:SF10">
    <property type="entry name" value="EQUILIBRATIVE NUCLEOSIDE TRANSPORTER 4"/>
    <property type="match status" value="1"/>
</dbReference>
<comment type="caution">
    <text evidence="8">The sequence shown here is derived from an EMBL/GenBank/DDBJ whole genome shotgun (WGS) entry which is preliminary data.</text>
</comment>
<comment type="subcellular location">
    <subcellularLocation>
        <location evidence="1">Membrane</location>
        <topology evidence="1">Multi-pass membrane protein</topology>
    </subcellularLocation>
</comment>
<evidence type="ECO:0000256" key="3">
    <source>
        <dbReference type="ARBA" id="ARBA00022448"/>
    </source>
</evidence>
<protein>
    <recommendedName>
        <fullName evidence="10">Equilibrative nucleoside transporter</fullName>
    </recommendedName>
</protein>
<proteinExistence type="inferred from homology"/>
<evidence type="ECO:0000256" key="4">
    <source>
        <dbReference type="ARBA" id="ARBA00022692"/>
    </source>
</evidence>
<evidence type="ECO:0000256" key="5">
    <source>
        <dbReference type="ARBA" id="ARBA00022989"/>
    </source>
</evidence>